<organism evidence="2 3">
    <name type="scientific">Corynebacterium falsenii</name>
    <dbReference type="NCBI Taxonomy" id="108486"/>
    <lineage>
        <taxon>Bacteria</taxon>
        <taxon>Bacillati</taxon>
        <taxon>Actinomycetota</taxon>
        <taxon>Actinomycetes</taxon>
        <taxon>Mycobacteriales</taxon>
        <taxon>Corynebacteriaceae</taxon>
        <taxon>Corynebacterium</taxon>
    </lineage>
</organism>
<keyword evidence="3" id="KW-1185">Reference proteome</keyword>
<dbReference type="Pfam" id="PF02254">
    <property type="entry name" value="TrkA_N"/>
    <property type="match status" value="1"/>
</dbReference>
<dbReference type="GO" id="GO:0006813">
    <property type="term" value="P:potassium ion transport"/>
    <property type="evidence" value="ECO:0007669"/>
    <property type="project" value="InterPro"/>
</dbReference>
<dbReference type="InterPro" id="IPR003148">
    <property type="entry name" value="RCK_N"/>
</dbReference>
<dbReference type="EMBL" id="QXJK01000003">
    <property type="protein sequence ID" value="RIX35603.1"/>
    <property type="molecule type" value="Genomic_DNA"/>
</dbReference>
<dbReference type="PANTHER" id="PTHR43833">
    <property type="entry name" value="POTASSIUM CHANNEL PROTEIN 2-RELATED-RELATED"/>
    <property type="match status" value="1"/>
</dbReference>
<accession>A0A418Q8A3</accession>
<dbReference type="AlphaFoldDB" id="A0A418Q8A3"/>
<name>A0A418Q8A3_9CORY</name>
<feature type="domain" description="RCK N-terminal" evidence="1">
    <location>
        <begin position="20"/>
        <end position="135"/>
    </location>
</feature>
<dbReference type="Gene3D" id="3.30.70.1450">
    <property type="entry name" value="Regulator of K+ conductance, C-terminal domain"/>
    <property type="match status" value="1"/>
</dbReference>
<dbReference type="InterPro" id="IPR036721">
    <property type="entry name" value="RCK_C_sf"/>
</dbReference>
<dbReference type="PANTHER" id="PTHR43833:SF7">
    <property type="entry name" value="KTR SYSTEM POTASSIUM UPTAKE PROTEIN C"/>
    <property type="match status" value="1"/>
</dbReference>
<protein>
    <submittedName>
        <fullName evidence="2">TrkA family potassium uptake protein</fullName>
    </submittedName>
</protein>
<dbReference type="InterPro" id="IPR050721">
    <property type="entry name" value="Trk_Ktr_HKT_K-transport"/>
</dbReference>
<dbReference type="SUPFAM" id="SSF51735">
    <property type="entry name" value="NAD(P)-binding Rossmann-fold domains"/>
    <property type="match status" value="1"/>
</dbReference>
<evidence type="ECO:0000259" key="1">
    <source>
        <dbReference type="Pfam" id="PF02254"/>
    </source>
</evidence>
<dbReference type="OrthoDB" id="9776294at2"/>
<dbReference type="InterPro" id="IPR036291">
    <property type="entry name" value="NAD(P)-bd_dom_sf"/>
</dbReference>
<proteinExistence type="predicted"/>
<sequence length="230" mass="25224">MVNSFNNLFRTKHRINIPPVTVIGLGRFGSALAQELIDNGVEVQGIDEHEKVIAEHSAVLTEAAMADTTDIEALKQLGVHDVDRVVLAIGSDLEASILTASHLVEMGIPDIWAKADSTAHARILTQLGVHHVVHPERDTGRRVAHLLGGKFQDFAVFDKNYGMIKMAPPSSLCSREIDAERLWNQHHVAIVSVHTKDGGWAPFLPHHPLSTEDLIIVAGNPENLEKFSEI</sequence>
<gene>
    <name evidence="2" type="ORF">D3M95_03545</name>
</gene>
<evidence type="ECO:0000313" key="2">
    <source>
        <dbReference type="EMBL" id="RIX35603.1"/>
    </source>
</evidence>
<dbReference type="STRING" id="1451189.CFAL_05185"/>
<dbReference type="RefSeq" id="WP_119664439.1">
    <property type="nucleotide sequence ID" value="NZ_CP083647.1"/>
</dbReference>
<evidence type="ECO:0000313" key="3">
    <source>
        <dbReference type="Proteomes" id="UP000285278"/>
    </source>
</evidence>
<dbReference type="Gene3D" id="3.40.50.720">
    <property type="entry name" value="NAD(P)-binding Rossmann-like Domain"/>
    <property type="match status" value="1"/>
</dbReference>
<dbReference type="SUPFAM" id="SSF116726">
    <property type="entry name" value="TrkA C-terminal domain-like"/>
    <property type="match status" value="1"/>
</dbReference>
<reference evidence="2 3" key="1">
    <citation type="submission" date="2018-09" db="EMBL/GenBank/DDBJ databases">
        <title>Optimization and identification of Corynebacterium falsenii FN1-14 from fish paste.</title>
        <authorList>
            <person name="Daroonpunt R."/>
            <person name="Tanasupawat S."/>
        </authorList>
    </citation>
    <scope>NUCLEOTIDE SEQUENCE [LARGE SCALE GENOMIC DNA]</scope>
    <source>
        <strain evidence="2 3">FN1-14</strain>
    </source>
</reference>
<dbReference type="Proteomes" id="UP000285278">
    <property type="component" value="Unassembled WGS sequence"/>
</dbReference>
<comment type="caution">
    <text evidence="2">The sequence shown here is derived from an EMBL/GenBank/DDBJ whole genome shotgun (WGS) entry which is preliminary data.</text>
</comment>